<proteinExistence type="inferred from homology"/>
<evidence type="ECO:0000256" key="3">
    <source>
        <dbReference type="ARBA" id="ARBA00022723"/>
    </source>
</evidence>
<keyword evidence="4" id="KW-0408">Iron</keyword>
<dbReference type="SUPFAM" id="SSF48264">
    <property type="entry name" value="Cytochrome P450"/>
    <property type="match status" value="1"/>
</dbReference>
<name>A0ABR1UVF4_9PEZI</name>
<evidence type="ECO:0000313" key="5">
    <source>
        <dbReference type="EMBL" id="KAK8061819.1"/>
    </source>
</evidence>
<sequence>MENYHTSSTPQVTHGLRRLRYLTEKDHRPPLVPHTIPLLGRVPFGFFQDPLQYALTSPVFWQREPVRLKALFQEVYIIQGAQNIFALLKQRSLSTRSLHHVFLRNAFLPPKEAAETCRLDDSGEHFTPRAGSSVKPHNRIDFHGRVIQNRLLLGRGQSTLFHRMSSNVTKRLSSLQISQEWTELPDIMDIFKSDLTTAAVDALAGPAVIQRHPSFARDMWLIDENITDFIQKRPRFMNRKAHQARDRALAAVLDWRAWAARNFTPKAVDEEGNDPFWGSSFFREREEAFSNMDGFDAAAKASADLSFIWSSNTNGIINSFWITVETFLDPSLLQAVREEVSSCIQENGDHPLRFDVDKLVHQPLLQAVFAETLRLHVHGFLVRWPEEDRTVNNWTIPRKHLCIASSTPAHMDPEFWCTGENASHGVNEFWPGRFLSEGAWYGNSQILTCRHRGLVGAFRGRPPRMPRSVFAKRLNILTLALMVTLYDCEVLAGQQNLGAPPGAYPFGSVSPCGKVPVKIRRRNLP</sequence>
<comment type="similarity">
    <text evidence="1">Belongs to the cytochrome P450 family.</text>
</comment>
<protein>
    <submittedName>
        <fullName evidence="5">Uncharacterized protein</fullName>
    </submittedName>
</protein>
<keyword evidence="6" id="KW-1185">Reference proteome</keyword>
<dbReference type="Gene3D" id="1.10.630.10">
    <property type="entry name" value="Cytochrome P450"/>
    <property type="match status" value="1"/>
</dbReference>
<dbReference type="InterPro" id="IPR036396">
    <property type="entry name" value="Cyt_P450_sf"/>
</dbReference>
<gene>
    <name evidence="5" type="ORF">PG994_008185</name>
</gene>
<dbReference type="Pfam" id="PF00067">
    <property type="entry name" value="p450"/>
    <property type="match status" value="1"/>
</dbReference>
<reference evidence="5 6" key="1">
    <citation type="submission" date="2023-01" db="EMBL/GenBank/DDBJ databases">
        <title>Analysis of 21 Apiospora genomes using comparative genomics revels a genus with tremendous synthesis potential of carbohydrate active enzymes and secondary metabolites.</title>
        <authorList>
            <person name="Sorensen T."/>
        </authorList>
    </citation>
    <scope>NUCLEOTIDE SEQUENCE [LARGE SCALE GENOMIC DNA]</scope>
    <source>
        <strain evidence="5 6">CBS 135458</strain>
    </source>
</reference>
<accession>A0ABR1UVF4</accession>
<dbReference type="InterPro" id="IPR050529">
    <property type="entry name" value="CYP450_sterol_14alpha_dmase"/>
</dbReference>
<evidence type="ECO:0000256" key="4">
    <source>
        <dbReference type="ARBA" id="ARBA00023004"/>
    </source>
</evidence>
<evidence type="ECO:0000313" key="6">
    <source>
        <dbReference type="Proteomes" id="UP001480595"/>
    </source>
</evidence>
<dbReference type="RefSeq" id="XP_066715081.1">
    <property type="nucleotide sequence ID" value="XM_066859594.1"/>
</dbReference>
<dbReference type="Proteomes" id="UP001480595">
    <property type="component" value="Unassembled WGS sequence"/>
</dbReference>
<comment type="caution">
    <text evidence="5">The sequence shown here is derived from an EMBL/GenBank/DDBJ whole genome shotgun (WGS) entry which is preliminary data.</text>
</comment>
<dbReference type="PANTHER" id="PTHR24304">
    <property type="entry name" value="CYTOCHROME P450 FAMILY 7"/>
    <property type="match status" value="1"/>
</dbReference>
<dbReference type="EMBL" id="JAQQWL010000008">
    <property type="protein sequence ID" value="KAK8061819.1"/>
    <property type="molecule type" value="Genomic_DNA"/>
</dbReference>
<keyword evidence="3" id="KW-0479">Metal-binding</keyword>
<dbReference type="InterPro" id="IPR001128">
    <property type="entry name" value="Cyt_P450"/>
</dbReference>
<organism evidence="5 6">
    <name type="scientific">Apiospora phragmitis</name>
    <dbReference type="NCBI Taxonomy" id="2905665"/>
    <lineage>
        <taxon>Eukaryota</taxon>
        <taxon>Fungi</taxon>
        <taxon>Dikarya</taxon>
        <taxon>Ascomycota</taxon>
        <taxon>Pezizomycotina</taxon>
        <taxon>Sordariomycetes</taxon>
        <taxon>Xylariomycetidae</taxon>
        <taxon>Amphisphaeriales</taxon>
        <taxon>Apiosporaceae</taxon>
        <taxon>Apiospora</taxon>
    </lineage>
</organism>
<keyword evidence="2" id="KW-0349">Heme</keyword>
<evidence type="ECO:0000256" key="2">
    <source>
        <dbReference type="ARBA" id="ARBA00022617"/>
    </source>
</evidence>
<dbReference type="PANTHER" id="PTHR24304:SF2">
    <property type="entry name" value="24-HYDROXYCHOLESTEROL 7-ALPHA-HYDROXYLASE"/>
    <property type="match status" value="1"/>
</dbReference>
<dbReference type="GeneID" id="92092657"/>
<evidence type="ECO:0000256" key="1">
    <source>
        <dbReference type="ARBA" id="ARBA00010617"/>
    </source>
</evidence>